<evidence type="ECO:0008006" key="12">
    <source>
        <dbReference type="Google" id="ProtNLM"/>
    </source>
</evidence>
<dbReference type="Pfam" id="PF12806">
    <property type="entry name" value="Acyl-CoA_dh_C"/>
    <property type="match status" value="1"/>
</dbReference>
<evidence type="ECO:0000259" key="6">
    <source>
        <dbReference type="Pfam" id="PF00441"/>
    </source>
</evidence>
<dbReference type="InterPro" id="IPR046373">
    <property type="entry name" value="Acyl-CoA_Oxase/DH_mid-dom_sf"/>
</dbReference>
<dbReference type="RefSeq" id="WP_069271076.1">
    <property type="nucleotide sequence ID" value="NZ_CP013444.1"/>
</dbReference>
<dbReference type="Pfam" id="PF02770">
    <property type="entry name" value="Acyl-CoA_dh_M"/>
    <property type="match status" value="1"/>
</dbReference>
<feature type="domain" description="Acyl-CoA dehydrogenase/oxidase N-terminal" evidence="8">
    <location>
        <begin position="38"/>
        <end position="156"/>
    </location>
</feature>
<dbReference type="Gene3D" id="1.10.540.10">
    <property type="entry name" value="Acyl-CoA dehydrogenase/oxidase, N-terminal domain"/>
    <property type="match status" value="1"/>
</dbReference>
<dbReference type="AlphaFoldDB" id="A0A1B4PZ90"/>
<evidence type="ECO:0000259" key="7">
    <source>
        <dbReference type="Pfam" id="PF02770"/>
    </source>
</evidence>
<dbReference type="PANTHER" id="PTHR42803">
    <property type="entry name" value="ACYL-COA DEHYDROGENASE"/>
    <property type="match status" value="1"/>
</dbReference>
<dbReference type="Proteomes" id="UP000094776">
    <property type="component" value="Chromosome 2"/>
</dbReference>
<dbReference type="InterPro" id="IPR009075">
    <property type="entry name" value="AcylCo_DH/oxidase_C"/>
</dbReference>
<dbReference type="InterPro" id="IPR025878">
    <property type="entry name" value="Acyl-CoA_dh-like_C_dom"/>
</dbReference>
<reference evidence="10 11" key="1">
    <citation type="submission" date="2015-12" db="EMBL/GenBank/DDBJ databases">
        <title>Diversity of Burkholderia near neighbor genomes.</title>
        <authorList>
            <person name="Sahl J."/>
            <person name="Wagner D."/>
            <person name="Keim P."/>
        </authorList>
    </citation>
    <scope>NUCLEOTIDE SEQUENCE [LARGE SCALE GENOMIC DNA]</scope>
    <source>
        <strain evidence="10 11">MSMB1184WGS</strain>
    </source>
</reference>
<dbReference type="InterPro" id="IPR037069">
    <property type="entry name" value="AcylCoA_DH/ox_N_sf"/>
</dbReference>
<dbReference type="EMBL" id="CP013444">
    <property type="protein sequence ID" value="AOK19256.1"/>
    <property type="molecule type" value="Genomic_DNA"/>
</dbReference>
<feature type="domain" description="Acyl-CoA dehydrogenase/oxidase C-terminal" evidence="6">
    <location>
        <begin position="277"/>
        <end position="442"/>
    </location>
</feature>
<evidence type="ECO:0000256" key="1">
    <source>
        <dbReference type="ARBA" id="ARBA00001974"/>
    </source>
</evidence>
<dbReference type="InterPro" id="IPR013786">
    <property type="entry name" value="AcylCoA_DH/ox_N"/>
</dbReference>
<keyword evidence="5" id="KW-0560">Oxidoreductase</keyword>
<dbReference type="InterPro" id="IPR009100">
    <property type="entry name" value="AcylCoA_DH/oxidase_NM_dom_sf"/>
</dbReference>
<protein>
    <recommendedName>
        <fullName evidence="12">Acyl-CoA dehydrogenase</fullName>
    </recommendedName>
</protein>
<dbReference type="SUPFAM" id="SSF47203">
    <property type="entry name" value="Acyl-CoA dehydrogenase C-terminal domain-like"/>
    <property type="match status" value="1"/>
</dbReference>
<feature type="domain" description="Acetyl-CoA dehydrogenase-like C-terminal" evidence="9">
    <location>
        <begin position="468"/>
        <end position="577"/>
    </location>
</feature>
<evidence type="ECO:0000256" key="2">
    <source>
        <dbReference type="ARBA" id="ARBA00009347"/>
    </source>
</evidence>
<proteinExistence type="inferred from homology"/>
<dbReference type="Gene3D" id="1.20.140.10">
    <property type="entry name" value="Butyryl-CoA Dehydrogenase, subunit A, domain 3"/>
    <property type="match status" value="1"/>
</dbReference>
<organism evidence="10 11">
    <name type="scientific">Burkholderia cepacia</name>
    <name type="common">Pseudomonas cepacia</name>
    <dbReference type="NCBI Taxonomy" id="292"/>
    <lineage>
        <taxon>Bacteria</taxon>
        <taxon>Pseudomonadati</taxon>
        <taxon>Pseudomonadota</taxon>
        <taxon>Betaproteobacteria</taxon>
        <taxon>Burkholderiales</taxon>
        <taxon>Burkholderiaceae</taxon>
        <taxon>Burkholderia</taxon>
        <taxon>Burkholderia cepacia complex</taxon>
    </lineage>
</organism>
<dbReference type="Pfam" id="PF00441">
    <property type="entry name" value="Acyl-CoA_dh_1"/>
    <property type="match status" value="1"/>
</dbReference>
<evidence type="ECO:0000256" key="5">
    <source>
        <dbReference type="ARBA" id="ARBA00023002"/>
    </source>
</evidence>
<keyword evidence="3" id="KW-0285">Flavoprotein</keyword>
<dbReference type="InterPro" id="IPR052166">
    <property type="entry name" value="Diverse_Acyl-CoA_DH"/>
</dbReference>
<dbReference type="Pfam" id="PF02771">
    <property type="entry name" value="Acyl-CoA_dh_N"/>
    <property type="match status" value="1"/>
</dbReference>
<evidence type="ECO:0000259" key="9">
    <source>
        <dbReference type="Pfam" id="PF12806"/>
    </source>
</evidence>
<evidence type="ECO:0000313" key="11">
    <source>
        <dbReference type="Proteomes" id="UP000094776"/>
    </source>
</evidence>
<keyword evidence="4" id="KW-0274">FAD</keyword>
<gene>
    <name evidence="10" type="ORF">WT26_25280</name>
</gene>
<dbReference type="SUPFAM" id="SSF56645">
    <property type="entry name" value="Acyl-CoA dehydrogenase NM domain-like"/>
    <property type="match status" value="1"/>
</dbReference>
<evidence type="ECO:0000256" key="3">
    <source>
        <dbReference type="ARBA" id="ARBA00022630"/>
    </source>
</evidence>
<sequence>MAFRAPGADQSFVLFELLDVTRHFASMGAEAALDETTLRQIVEAAGVFASEVVQPLNRVADREGCRFDGEHVLTPPGFRQAYEKFRAQGWSSLCAEERYGGQALSRVTFSILIELLSGASHAFAMYAGINCCASECLWNEAGEELKARWLPRLLDGSVLATMAMTEPGAGSDLGQIRTRAVAQPDGSFAISGTKIFISGGDQDLTANIAHLVLARLPGAPEGTKGLSLFLVPKLTEEGQWNGVFCDGVEHKLGLRGSATCSLRFEASQGWMVGEPHRGLASMFHMMNAARLMCAAQAVGLGEVSYQQSLAYALERRQGRAAGSATVEHGPSRICDHPDVQRMLMVQKAYNEGARVLIHWSALEMDRSERHPDAAVRSEAAELVALFTPILKGFLCENVQECTSLALQIHGGHGFISETGIDQFVRDARILPIYEGTTGIQAIDLLVRKLLQTRRGLAHIQDLVETALGECRETAVNDERLQAIADKLSALSATVLEAVDFVGQRTGQDAAYPYRVASDVLRMLGHTMLAVAWARTAAVASLKLPQSENVFYANKIETAQFYFTYLLPEVEQSVLRIHNDPGALSIDCFV</sequence>
<evidence type="ECO:0000256" key="4">
    <source>
        <dbReference type="ARBA" id="ARBA00022827"/>
    </source>
</evidence>
<accession>A0A1B4PZ90</accession>
<dbReference type="InterPro" id="IPR006091">
    <property type="entry name" value="Acyl-CoA_Oxase/DH_mid-dom"/>
</dbReference>
<comment type="cofactor">
    <cofactor evidence="1">
        <name>FAD</name>
        <dbReference type="ChEBI" id="CHEBI:57692"/>
    </cofactor>
</comment>
<dbReference type="InterPro" id="IPR036250">
    <property type="entry name" value="AcylCo_DH-like_C"/>
</dbReference>
<dbReference type="PANTHER" id="PTHR42803:SF1">
    <property type="entry name" value="BROAD-SPECIFICITY LINEAR ACYL-COA DEHYDROGENASE FADE5"/>
    <property type="match status" value="1"/>
</dbReference>
<evidence type="ECO:0000313" key="10">
    <source>
        <dbReference type="EMBL" id="AOK19256.1"/>
    </source>
</evidence>
<dbReference type="GO" id="GO:0016627">
    <property type="term" value="F:oxidoreductase activity, acting on the CH-CH group of donors"/>
    <property type="evidence" value="ECO:0007669"/>
    <property type="project" value="InterPro"/>
</dbReference>
<dbReference type="Gene3D" id="2.40.110.10">
    <property type="entry name" value="Butyryl-CoA Dehydrogenase, subunit A, domain 2"/>
    <property type="match status" value="1"/>
</dbReference>
<feature type="domain" description="Acyl-CoA oxidase/dehydrogenase middle" evidence="7">
    <location>
        <begin position="162"/>
        <end position="265"/>
    </location>
</feature>
<dbReference type="GO" id="GO:0050660">
    <property type="term" value="F:flavin adenine dinucleotide binding"/>
    <property type="evidence" value="ECO:0007669"/>
    <property type="project" value="InterPro"/>
</dbReference>
<name>A0A1B4PZ90_BURCE</name>
<comment type="similarity">
    <text evidence="2">Belongs to the acyl-CoA dehydrogenase family.</text>
</comment>
<evidence type="ECO:0000259" key="8">
    <source>
        <dbReference type="Pfam" id="PF02771"/>
    </source>
</evidence>